<accession>A0AA85JDF2</accession>
<evidence type="ECO:0000256" key="1">
    <source>
        <dbReference type="SAM" id="Phobius"/>
    </source>
</evidence>
<dbReference type="Proteomes" id="UP000050795">
    <property type="component" value="Unassembled WGS sequence"/>
</dbReference>
<dbReference type="Pfam" id="PF13908">
    <property type="entry name" value="Shisa_N"/>
    <property type="match status" value="1"/>
</dbReference>
<evidence type="ECO:0000259" key="2">
    <source>
        <dbReference type="Pfam" id="PF13908"/>
    </source>
</evidence>
<keyword evidence="1" id="KW-0472">Membrane</keyword>
<feature type="domain" description="Shisa N-terminal" evidence="2">
    <location>
        <begin position="61"/>
        <end position="109"/>
    </location>
</feature>
<dbReference type="InterPro" id="IPR053891">
    <property type="entry name" value="Shisa_N"/>
</dbReference>
<keyword evidence="1" id="KW-1133">Transmembrane helix</keyword>
<evidence type="ECO:0000313" key="4">
    <source>
        <dbReference type="WBParaSite" id="TREG1_24750.1"/>
    </source>
</evidence>
<name>A0AA85JDF2_TRIRE</name>
<organism evidence="3 4">
    <name type="scientific">Trichobilharzia regenti</name>
    <name type="common">Nasal bird schistosome</name>
    <dbReference type="NCBI Taxonomy" id="157069"/>
    <lineage>
        <taxon>Eukaryota</taxon>
        <taxon>Metazoa</taxon>
        <taxon>Spiralia</taxon>
        <taxon>Lophotrochozoa</taxon>
        <taxon>Platyhelminthes</taxon>
        <taxon>Trematoda</taxon>
        <taxon>Digenea</taxon>
        <taxon>Strigeidida</taxon>
        <taxon>Schistosomatoidea</taxon>
        <taxon>Schistosomatidae</taxon>
        <taxon>Trichobilharzia</taxon>
    </lineage>
</organism>
<dbReference type="WBParaSite" id="TREG1_24750.1">
    <property type="protein sequence ID" value="TREG1_24750.1"/>
    <property type="gene ID" value="TREG1_24750"/>
</dbReference>
<feature type="transmembrane region" description="Helical" evidence="1">
    <location>
        <begin position="127"/>
        <end position="147"/>
    </location>
</feature>
<keyword evidence="1" id="KW-0812">Transmembrane</keyword>
<dbReference type="AlphaFoldDB" id="A0AA85JDF2"/>
<keyword evidence="3" id="KW-1185">Reference proteome</keyword>
<proteinExistence type="predicted"/>
<evidence type="ECO:0000313" key="3">
    <source>
        <dbReference type="Proteomes" id="UP000050795"/>
    </source>
</evidence>
<sequence>MDERISGVSIPQEVLLRYGGITNIQKEYLYGEFQSLDFVYIPSFLRSQISSIDSLYRYGICQSHKVIYNESYEYFVCPSVLHTKSSSFDNELRFCCGVPPQQYCCSSSQFTSGIHVIRSDLLISPSIVIGVSIGFLLLAVFMIIYTYSKLAYGFRQRSSKLFHETNCVSYGPNIPRQLLHSSELPLSSDLESIEPPKKVLLSSSRLTKVFPENTNNESLSQNVNNALLIPYNNSESERIVLISNKLNSSRKVNANSTPVKARPVIRKKR</sequence>
<reference evidence="3" key="1">
    <citation type="submission" date="2022-06" db="EMBL/GenBank/DDBJ databases">
        <authorList>
            <person name="Berger JAMES D."/>
            <person name="Berger JAMES D."/>
        </authorList>
    </citation>
    <scope>NUCLEOTIDE SEQUENCE [LARGE SCALE GENOMIC DNA]</scope>
</reference>
<reference evidence="4" key="2">
    <citation type="submission" date="2023-11" db="UniProtKB">
        <authorList>
            <consortium name="WormBaseParasite"/>
        </authorList>
    </citation>
    <scope>IDENTIFICATION</scope>
</reference>
<protein>
    <recommendedName>
        <fullName evidence="2">Shisa N-terminal domain-containing protein</fullName>
    </recommendedName>
</protein>